<dbReference type="EMBL" id="VAHF01000010">
    <property type="protein sequence ID" value="TXG52115.1"/>
    <property type="molecule type" value="Genomic_DNA"/>
</dbReference>
<reference evidence="4" key="1">
    <citation type="journal article" date="2019" name="Gigascience">
        <title>De novo genome assembly of the endangered Acer yangbiense, a plant species with extremely small populations endemic to Yunnan Province, China.</title>
        <authorList>
            <person name="Yang J."/>
            <person name="Wariss H.M."/>
            <person name="Tao L."/>
            <person name="Zhang R."/>
            <person name="Yun Q."/>
            <person name="Hollingsworth P."/>
            <person name="Dao Z."/>
            <person name="Luo G."/>
            <person name="Guo H."/>
            <person name="Ma Y."/>
            <person name="Sun W."/>
        </authorList>
    </citation>
    <scope>NUCLEOTIDE SEQUENCE [LARGE SCALE GENOMIC DNA]</scope>
    <source>
        <strain evidence="4">cv. Malutang</strain>
    </source>
</reference>
<sequence length="451" mass="50239">MENMKNLNVPSYGGVGETSQMGGQMSNSSNEINRRPGMPPPYPNNPQLQMLSPRPNMSLNSNPRVSHYRSLSHSSVFDPLPPLSPTNPLSVSLVDPNLTDVSVVGEKRAGNSQHGLLVPSLVNRVNASNGIEMMPPRKTHQRSFSETPMGFPAMINQSSPQLMPIGSSRGASSDIEETGDDLVSSYLNLEYIDASNGCESSDKKAGNRETNTTSMGFQFQGGSSSSVPRGRSGGRKRTVSMDNAATQTRVDQLSPEEKLAKFGGKFNEAQLKKVLAEDKLSQLALSNPKRVKRILANRESAARSKLNSAKKVAKLEQEIRTKETQLAEMSANQSEQMKLASKYNELMFHIQAIDQLDQQRYELHRLQHSVKEMASNTNMMDRDIGRMDREMDRIDHDVAEMHLPDLMAQQLFIDNEILQSANHHQQQNDLRPEQFQEEPPLNESDIPESKR</sequence>
<evidence type="ECO:0000313" key="4">
    <source>
        <dbReference type="Proteomes" id="UP000323000"/>
    </source>
</evidence>
<feature type="region of interest" description="Disordered" evidence="2">
    <location>
        <begin position="1"/>
        <end position="66"/>
    </location>
</feature>
<proteinExistence type="predicted"/>
<feature type="compositionally biased region" description="Polar residues" evidence="2">
    <location>
        <begin position="55"/>
        <end position="66"/>
    </location>
</feature>
<comment type="caution">
    <text evidence="3">The sequence shown here is derived from an EMBL/GenBank/DDBJ whole genome shotgun (WGS) entry which is preliminary data.</text>
</comment>
<evidence type="ECO:0008006" key="5">
    <source>
        <dbReference type="Google" id="ProtNLM"/>
    </source>
</evidence>
<evidence type="ECO:0000313" key="3">
    <source>
        <dbReference type="EMBL" id="TXG52115.1"/>
    </source>
</evidence>
<protein>
    <recommendedName>
        <fullName evidence="5">BZIP domain-containing protein</fullName>
    </recommendedName>
</protein>
<feature type="compositionally biased region" description="Low complexity" evidence="2">
    <location>
        <begin position="216"/>
        <end position="230"/>
    </location>
</feature>
<gene>
    <name evidence="3" type="ORF">EZV62_021284</name>
</gene>
<dbReference type="AlphaFoldDB" id="A0A5C7H6A0"/>
<evidence type="ECO:0000256" key="2">
    <source>
        <dbReference type="SAM" id="MobiDB-lite"/>
    </source>
</evidence>
<organism evidence="3 4">
    <name type="scientific">Acer yangbiense</name>
    <dbReference type="NCBI Taxonomy" id="1000413"/>
    <lineage>
        <taxon>Eukaryota</taxon>
        <taxon>Viridiplantae</taxon>
        <taxon>Streptophyta</taxon>
        <taxon>Embryophyta</taxon>
        <taxon>Tracheophyta</taxon>
        <taxon>Spermatophyta</taxon>
        <taxon>Magnoliopsida</taxon>
        <taxon>eudicotyledons</taxon>
        <taxon>Gunneridae</taxon>
        <taxon>Pentapetalae</taxon>
        <taxon>rosids</taxon>
        <taxon>malvids</taxon>
        <taxon>Sapindales</taxon>
        <taxon>Sapindaceae</taxon>
        <taxon>Hippocastanoideae</taxon>
        <taxon>Acereae</taxon>
        <taxon>Acer</taxon>
    </lineage>
</organism>
<dbReference type="Proteomes" id="UP000323000">
    <property type="component" value="Chromosome 10"/>
</dbReference>
<keyword evidence="1" id="KW-0175">Coiled coil</keyword>
<dbReference type="OrthoDB" id="1676525at2759"/>
<accession>A0A5C7H6A0</accession>
<evidence type="ECO:0000256" key="1">
    <source>
        <dbReference type="SAM" id="Coils"/>
    </source>
</evidence>
<feature type="compositionally biased region" description="Polar residues" evidence="2">
    <location>
        <begin position="17"/>
        <end position="31"/>
    </location>
</feature>
<feature type="region of interest" description="Disordered" evidence="2">
    <location>
        <begin position="197"/>
        <end position="243"/>
    </location>
</feature>
<dbReference type="PANTHER" id="PTHR13690">
    <property type="entry name" value="TRANSCRIPTION FACTOR POSF21-RELATED"/>
    <property type="match status" value="1"/>
</dbReference>
<name>A0A5C7H6A0_9ROSI</name>
<feature type="region of interest" description="Disordered" evidence="2">
    <location>
        <begin position="422"/>
        <end position="451"/>
    </location>
</feature>
<keyword evidence="4" id="KW-1185">Reference proteome</keyword>
<feature type="coiled-coil region" evidence="1">
    <location>
        <begin position="305"/>
        <end position="332"/>
    </location>
</feature>
<dbReference type="GO" id="GO:0005634">
    <property type="term" value="C:nucleus"/>
    <property type="evidence" value="ECO:0007669"/>
    <property type="project" value="TreeGrafter"/>
</dbReference>
<dbReference type="GO" id="GO:0003700">
    <property type="term" value="F:DNA-binding transcription factor activity"/>
    <property type="evidence" value="ECO:0007669"/>
    <property type="project" value="TreeGrafter"/>
</dbReference>
<dbReference type="PANTHER" id="PTHR13690:SF80">
    <property type="entry name" value="BZIP TRANSCRIPTION FACTOR FAMILY PROTEIN-RELATED"/>
    <property type="match status" value="1"/>
</dbReference>